<evidence type="ECO:0000259" key="3">
    <source>
        <dbReference type="Pfam" id="PF09335"/>
    </source>
</evidence>
<evidence type="ECO:0000256" key="2">
    <source>
        <dbReference type="SAM" id="Phobius"/>
    </source>
</evidence>
<evidence type="ECO:0000313" key="5">
    <source>
        <dbReference type="Proteomes" id="UP001589609"/>
    </source>
</evidence>
<comment type="similarity">
    <text evidence="1">Belongs to the DedA family.</text>
</comment>
<name>A0ABV5W9B1_9BACI</name>
<dbReference type="Pfam" id="PF09335">
    <property type="entry name" value="VTT_dom"/>
    <property type="match status" value="1"/>
</dbReference>
<dbReference type="RefSeq" id="WP_379947497.1">
    <property type="nucleotide sequence ID" value="NZ_JBHMAF010000007.1"/>
</dbReference>
<feature type="domain" description="VTT" evidence="3">
    <location>
        <begin position="29"/>
        <end position="156"/>
    </location>
</feature>
<keyword evidence="2" id="KW-1133">Transmembrane helix</keyword>
<feature type="transmembrane region" description="Helical" evidence="2">
    <location>
        <begin position="7"/>
        <end position="29"/>
    </location>
</feature>
<keyword evidence="2" id="KW-0472">Membrane</keyword>
<dbReference type="InterPro" id="IPR032816">
    <property type="entry name" value="VTT_dom"/>
</dbReference>
<accession>A0ABV5W9B1</accession>
<dbReference type="InterPro" id="IPR051311">
    <property type="entry name" value="DedA_domain"/>
</dbReference>
<dbReference type="PANTHER" id="PTHR42709:SF8">
    <property type="entry name" value="UNDECAPRENYL PHOSPHATE TRANSPORTER A"/>
    <property type="match status" value="1"/>
</dbReference>
<organism evidence="4 5">
    <name type="scientific">Ectobacillus funiculus</name>
    <dbReference type="NCBI Taxonomy" id="137993"/>
    <lineage>
        <taxon>Bacteria</taxon>
        <taxon>Bacillati</taxon>
        <taxon>Bacillota</taxon>
        <taxon>Bacilli</taxon>
        <taxon>Bacillales</taxon>
        <taxon>Bacillaceae</taxon>
        <taxon>Ectobacillus</taxon>
    </lineage>
</organism>
<feature type="transmembrane region" description="Helical" evidence="2">
    <location>
        <begin position="135"/>
        <end position="154"/>
    </location>
</feature>
<proteinExistence type="inferred from homology"/>
<dbReference type="Proteomes" id="UP001589609">
    <property type="component" value="Unassembled WGS sequence"/>
</dbReference>
<protein>
    <submittedName>
        <fullName evidence="4">DedA family protein</fullName>
    </submittedName>
</protein>
<keyword evidence="2" id="KW-0812">Transmembrane</keyword>
<reference evidence="4 5" key="1">
    <citation type="submission" date="2024-09" db="EMBL/GenBank/DDBJ databases">
        <authorList>
            <person name="Sun Q."/>
            <person name="Mori K."/>
        </authorList>
    </citation>
    <scope>NUCLEOTIDE SEQUENCE [LARGE SCALE GENOMIC DNA]</scope>
    <source>
        <strain evidence="4 5">JCM 11201</strain>
    </source>
</reference>
<gene>
    <name evidence="4" type="ORF">ACFFMS_01275</name>
</gene>
<comment type="caution">
    <text evidence="4">The sequence shown here is derived from an EMBL/GenBank/DDBJ whole genome shotgun (WGS) entry which is preliminary data.</text>
</comment>
<feature type="transmembrane region" description="Helical" evidence="2">
    <location>
        <begin position="49"/>
        <end position="71"/>
    </location>
</feature>
<evidence type="ECO:0000256" key="1">
    <source>
        <dbReference type="ARBA" id="ARBA00010792"/>
    </source>
</evidence>
<dbReference type="PANTHER" id="PTHR42709">
    <property type="entry name" value="ALKALINE PHOSPHATASE LIKE PROTEIN"/>
    <property type="match status" value="1"/>
</dbReference>
<feature type="transmembrane region" description="Helical" evidence="2">
    <location>
        <begin position="174"/>
        <end position="192"/>
    </location>
</feature>
<dbReference type="EMBL" id="JBHMAF010000007">
    <property type="protein sequence ID" value="MFB9757186.1"/>
    <property type="molecule type" value="Genomic_DNA"/>
</dbReference>
<evidence type="ECO:0000313" key="4">
    <source>
        <dbReference type="EMBL" id="MFB9757186.1"/>
    </source>
</evidence>
<sequence length="201" mass="22448">MSEFIHLILFALMSLGYIGIALGLMVEVIPSEIVLAYAGYLVSQGKVTFLGAVIAGTVGGLIAQLFLYWIGKFGGRPFLRKYGKFLFIKDGQIDTAEMWFQKYGIGVIFTARFIPIVRHAISIPAGISNMSLRTFTLYTTLAILPWSVLFIYLGQQLAENWENINTLAKPYVQPITIAAIAVTIIYFILMAIKRKKKEEIV</sequence>
<keyword evidence="5" id="KW-1185">Reference proteome</keyword>